<dbReference type="Proteomes" id="UP001063228">
    <property type="component" value="Chromosome"/>
</dbReference>
<dbReference type="EMBL" id="CP081201">
    <property type="protein sequence ID" value="UXZ97236.1"/>
    <property type="molecule type" value="Genomic_DNA"/>
</dbReference>
<evidence type="ECO:0000313" key="2">
    <source>
        <dbReference type="Proteomes" id="UP001063228"/>
    </source>
</evidence>
<keyword evidence="2" id="KW-1185">Reference proteome</keyword>
<organism evidence="1 2">
    <name type="scientific">Pseudomonas phytophila</name>
    <dbReference type="NCBI Taxonomy" id="2867264"/>
    <lineage>
        <taxon>Bacteria</taxon>
        <taxon>Pseudomonadati</taxon>
        <taxon>Pseudomonadota</taxon>
        <taxon>Gammaproteobacteria</taxon>
        <taxon>Pseudomonadales</taxon>
        <taxon>Pseudomonadaceae</taxon>
        <taxon>Pseudomonas</taxon>
    </lineage>
</organism>
<protein>
    <submittedName>
        <fullName evidence="1">Uncharacterized protein</fullName>
    </submittedName>
</protein>
<gene>
    <name evidence="1" type="ORF">K3169_04840</name>
</gene>
<reference evidence="1" key="1">
    <citation type="submission" date="2021-08" db="EMBL/GenBank/DDBJ databases">
        <title>Complete genome sequence of Pseudomonas phytophila.</title>
        <authorList>
            <person name="Weir B.S."/>
            <person name="Templeton M.D."/>
            <person name="Arshed S."/>
            <person name="Andersen M.T."/>
            <person name="Jayaraman J."/>
        </authorList>
    </citation>
    <scope>NUCLEOTIDE SEQUENCE</scope>
    <source>
        <strain evidence="1">ICMP 23753</strain>
    </source>
</reference>
<proteinExistence type="predicted"/>
<name>A0ABY6FI25_9PSED</name>
<evidence type="ECO:0000313" key="1">
    <source>
        <dbReference type="EMBL" id="UXZ97236.1"/>
    </source>
</evidence>
<sequence length="202" mass="22894">MQNPPPSKLYQIDEFPDLYVDACVCDEQRNLVFFSAWGRDTVLQEFFAKLTLGRAEGGIEQFHLMLDGHRLPVFPNPDLLEKRTTRQYPGTLFGSLLHIWLFDRRCAAPDMANHFAYALLHDGDEPLERLWPLVTSTCPLPLLQHWRKPVMQLLIDYGMLSPLAGALGAVMVWRLALSIDALELALGELIRNGHLTITQADA</sequence>
<dbReference type="RefSeq" id="WP_263270379.1">
    <property type="nucleotide sequence ID" value="NZ_CP081201.1"/>
</dbReference>
<accession>A0ABY6FI25</accession>